<dbReference type="EMBL" id="WBUI01000024">
    <property type="protein sequence ID" value="KAB2929970.1"/>
    <property type="molecule type" value="Genomic_DNA"/>
</dbReference>
<dbReference type="InterPro" id="IPR011990">
    <property type="entry name" value="TPR-like_helical_dom_sf"/>
</dbReference>
<sequence>MRPPTAGKRGGLLKRNIWILSFFVCCITSPVAAAPWLKTLDQATQASQKERRPILVEVYAPWCGFCRQMRREIYDAPGFEAKSAGYTLLSLDGEKEIEFSKRYRIEGFPTVLFLDHNGVEISRLEGYADARRFYGALQSAFKERLMQDQLTDAVEKSPDGFASNYELGNYFARAHLHDQARTYFWRAYRSSDVVNSLQRERVLYNIGVLSMRLEEYAMSASIFDAFVRNAETETTDVIYARYWRAVSLLKTDSGKTEKQDQIIEDLKFAERRLPFPGDRKEARRLLEGLR</sequence>
<dbReference type="InterPro" id="IPR051099">
    <property type="entry name" value="AGR/TXD"/>
</dbReference>
<dbReference type="Gene3D" id="3.40.30.10">
    <property type="entry name" value="Glutaredoxin"/>
    <property type="match status" value="1"/>
</dbReference>
<comment type="caution">
    <text evidence="3">The sequence shown here is derived from an EMBL/GenBank/DDBJ whole genome shotgun (WGS) entry which is preliminary data.</text>
</comment>
<gene>
    <name evidence="3" type="ORF">F9K24_18230</name>
</gene>
<dbReference type="InterPro" id="IPR012336">
    <property type="entry name" value="Thioredoxin-like_fold"/>
</dbReference>
<organism evidence="3 4">
    <name type="scientific">Leptonema illini</name>
    <dbReference type="NCBI Taxonomy" id="183"/>
    <lineage>
        <taxon>Bacteria</taxon>
        <taxon>Pseudomonadati</taxon>
        <taxon>Spirochaetota</taxon>
        <taxon>Spirochaetia</taxon>
        <taxon>Leptospirales</taxon>
        <taxon>Leptospiraceae</taxon>
        <taxon>Leptonema</taxon>
    </lineage>
</organism>
<dbReference type="PROSITE" id="PS51352">
    <property type="entry name" value="THIOREDOXIN_2"/>
    <property type="match status" value="1"/>
</dbReference>
<dbReference type="Gene3D" id="1.25.40.10">
    <property type="entry name" value="Tetratricopeptide repeat domain"/>
    <property type="match status" value="1"/>
</dbReference>
<reference evidence="3 4" key="1">
    <citation type="submission" date="2019-10" db="EMBL/GenBank/DDBJ databases">
        <title>Extracellular Electron Transfer in a Candidatus Methanoperedens spp. Enrichment Culture.</title>
        <authorList>
            <person name="Berger S."/>
            <person name="Rangel Shaw D."/>
            <person name="Berben T."/>
            <person name="In 'T Zandt M."/>
            <person name="Frank J."/>
            <person name="Reimann J."/>
            <person name="Jetten M.S.M."/>
            <person name="Welte C.U."/>
        </authorList>
    </citation>
    <scope>NUCLEOTIDE SEQUENCE [LARGE SCALE GENOMIC DNA]</scope>
    <source>
        <strain evidence="3">SB12</strain>
    </source>
</reference>
<dbReference type="GO" id="GO:0006950">
    <property type="term" value="P:response to stress"/>
    <property type="evidence" value="ECO:0007669"/>
    <property type="project" value="UniProtKB-ARBA"/>
</dbReference>
<dbReference type="PANTHER" id="PTHR15337:SF11">
    <property type="entry name" value="THIOREDOXIN DOMAIN-CONTAINING PROTEIN"/>
    <property type="match status" value="1"/>
</dbReference>
<dbReference type="AlphaFoldDB" id="A0A833LVL2"/>
<feature type="domain" description="Thioredoxin" evidence="2">
    <location>
        <begin position="1"/>
        <end position="142"/>
    </location>
</feature>
<dbReference type="SUPFAM" id="SSF48452">
    <property type="entry name" value="TPR-like"/>
    <property type="match status" value="1"/>
</dbReference>
<dbReference type="Proteomes" id="UP000460298">
    <property type="component" value="Unassembled WGS sequence"/>
</dbReference>
<dbReference type="PANTHER" id="PTHR15337">
    <property type="entry name" value="ANTERIOR GRADIENT PROTEIN-RELATED"/>
    <property type="match status" value="1"/>
</dbReference>
<evidence type="ECO:0000313" key="3">
    <source>
        <dbReference type="EMBL" id="KAB2929970.1"/>
    </source>
</evidence>
<dbReference type="InterPro" id="IPR036249">
    <property type="entry name" value="Thioredoxin-like_sf"/>
</dbReference>
<dbReference type="Pfam" id="PF13098">
    <property type="entry name" value="Thioredoxin_2"/>
    <property type="match status" value="1"/>
</dbReference>
<evidence type="ECO:0000256" key="1">
    <source>
        <dbReference type="ARBA" id="ARBA00022729"/>
    </source>
</evidence>
<evidence type="ECO:0000259" key="2">
    <source>
        <dbReference type="PROSITE" id="PS51352"/>
    </source>
</evidence>
<dbReference type="InterPro" id="IPR013766">
    <property type="entry name" value="Thioredoxin_domain"/>
</dbReference>
<dbReference type="SUPFAM" id="SSF52833">
    <property type="entry name" value="Thioredoxin-like"/>
    <property type="match status" value="1"/>
</dbReference>
<keyword evidence="1" id="KW-0732">Signal</keyword>
<proteinExistence type="predicted"/>
<dbReference type="CDD" id="cd02947">
    <property type="entry name" value="TRX_family"/>
    <property type="match status" value="1"/>
</dbReference>
<name>A0A833LVL2_9LEPT</name>
<accession>A0A833LVL2</accession>
<protein>
    <submittedName>
        <fullName evidence="3">Thioredoxin family protein</fullName>
    </submittedName>
</protein>
<evidence type="ECO:0000313" key="4">
    <source>
        <dbReference type="Proteomes" id="UP000460298"/>
    </source>
</evidence>